<organism evidence="3 4">
    <name type="scientific">Rubrivivax rivuli</name>
    <dbReference type="NCBI Taxonomy" id="1862385"/>
    <lineage>
        <taxon>Bacteria</taxon>
        <taxon>Pseudomonadati</taxon>
        <taxon>Pseudomonadota</taxon>
        <taxon>Betaproteobacteria</taxon>
        <taxon>Burkholderiales</taxon>
        <taxon>Sphaerotilaceae</taxon>
        <taxon>Rubrivivax</taxon>
    </lineage>
</organism>
<dbReference type="RefSeq" id="WP_128227817.1">
    <property type="nucleotide sequence ID" value="NZ_SACR01000002.1"/>
</dbReference>
<dbReference type="Pfam" id="PF00887">
    <property type="entry name" value="ACBP"/>
    <property type="match status" value="1"/>
</dbReference>
<name>A0A437RKN6_9BURK</name>
<accession>A0A437RKN6</accession>
<evidence type="ECO:0000256" key="1">
    <source>
        <dbReference type="ARBA" id="ARBA00023121"/>
    </source>
</evidence>
<keyword evidence="4" id="KW-1185">Reference proteome</keyword>
<keyword evidence="1" id="KW-0446">Lipid-binding</keyword>
<evidence type="ECO:0000313" key="3">
    <source>
        <dbReference type="EMBL" id="RVU47353.1"/>
    </source>
</evidence>
<dbReference type="Proteomes" id="UP000285575">
    <property type="component" value="Unassembled WGS sequence"/>
</dbReference>
<evidence type="ECO:0000313" key="4">
    <source>
        <dbReference type="Proteomes" id="UP000285575"/>
    </source>
</evidence>
<dbReference type="PRINTS" id="PR00689">
    <property type="entry name" value="ACOABINDINGP"/>
</dbReference>
<gene>
    <name evidence="3" type="ORF">EOE66_06295</name>
</gene>
<dbReference type="OrthoDB" id="5625302at2"/>
<evidence type="ECO:0000259" key="2">
    <source>
        <dbReference type="PROSITE" id="PS51228"/>
    </source>
</evidence>
<dbReference type="InterPro" id="IPR035984">
    <property type="entry name" value="Acyl-CoA-binding_sf"/>
</dbReference>
<dbReference type="InterPro" id="IPR000582">
    <property type="entry name" value="Acyl-CoA-binding_protein"/>
</dbReference>
<sequence>MADLKATFEAAVAASKQLPEKPDNMTLLKIYSLYKQATEGDVQGKRPGFTDLVGRAKFDAWDSLKGTSAEEAMQSYVDLIESLK</sequence>
<dbReference type="AlphaFoldDB" id="A0A437RKN6"/>
<comment type="caution">
    <text evidence="3">The sequence shown here is derived from an EMBL/GenBank/DDBJ whole genome shotgun (WGS) entry which is preliminary data.</text>
</comment>
<dbReference type="Gene3D" id="1.20.80.10">
    <property type="match status" value="1"/>
</dbReference>
<reference evidence="3 4" key="1">
    <citation type="submission" date="2019-01" db="EMBL/GenBank/DDBJ databases">
        <authorList>
            <person name="Chen W.-M."/>
        </authorList>
    </citation>
    <scope>NUCLEOTIDE SEQUENCE [LARGE SCALE GENOMIC DNA]</scope>
    <source>
        <strain evidence="3 4">KYPY4</strain>
    </source>
</reference>
<feature type="domain" description="ACB" evidence="2">
    <location>
        <begin position="4"/>
        <end position="84"/>
    </location>
</feature>
<dbReference type="InterPro" id="IPR014352">
    <property type="entry name" value="FERM/acyl-CoA-bd_prot_sf"/>
</dbReference>
<proteinExistence type="predicted"/>
<dbReference type="GO" id="GO:0006631">
    <property type="term" value="P:fatty acid metabolic process"/>
    <property type="evidence" value="ECO:0007669"/>
    <property type="project" value="TreeGrafter"/>
</dbReference>
<dbReference type="GO" id="GO:0000062">
    <property type="term" value="F:fatty-acyl-CoA binding"/>
    <property type="evidence" value="ECO:0007669"/>
    <property type="project" value="InterPro"/>
</dbReference>
<dbReference type="EMBL" id="SACR01000002">
    <property type="protein sequence ID" value="RVU47353.1"/>
    <property type="molecule type" value="Genomic_DNA"/>
</dbReference>
<dbReference type="PANTHER" id="PTHR23310">
    <property type="entry name" value="ACYL-COA-BINDING PROTEIN, ACBP"/>
    <property type="match status" value="1"/>
</dbReference>
<dbReference type="SUPFAM" id="SSF47027">
    <property type="entry name" value="Acyl-CoA binding protein"/>
    <property type="match status" value="1"/>
</dbReference>
<protein>
    <submittedName>
        <fullName evidence="3">Acyl-CoA-binding protein</fullName>
    </submittedName>
</protein>
<dbReference type="PANTHER" id="PTHR23310:SF62">
    <property type="entry name" value="ACYL-COA BINDING PROTEIN 1, ISOFORM A"/>
    <property type="match status" value="1"/>
</dbReference>
<dbReference type="PROSITE" id="PS51228">
    <property type="entry name" value="ACB_2"/>
    <property type="match status" value="1"/>
</dbReference>